<dbReference type="RefSeq" id="WP_148454210.1">
    <property type="nucleotide sequence ID" value="NZ_VSFC01000028.1"/>
</dbReference>
<dbReference type="OrthoDB" id="9809549at2"/>
<dbReference type="InterPro" id="IPR029058">
    <property type="entry name" value="AB_hydrolase_fold"/>
</dbReference>
<dbReference type="AlphaFoldDB" id="A0A5D0GGL6"/>
<name>A0A5D0GGL6_9FLAO</name>
<dbReference type="InterPro" id="IPR022742">
    <property type="entry name" value="Hydrolase_4"/>
</dbReference>
<dbReference type="InterPro" id="IPR053145">
    <property type="entry name" value="AB_hydrolase_Est10"/>
</dbReference>
<evidence type="ECO:0000313" key="3">
    <source>
        <dbReference type="Proteomes" id="UP000324550"/>
    </source>
</evidence>
<dbReference type="Proteomes" id="UP000324550">
    <property type="component" value="Unassembled WGS sequence"/>
</dbReference>
<keyword evidence="3" id="KW-1185">Reference proteome</keyword>
<proteinExistence type="predicted"/>
<accession>A0A5D0GGL6</accession>
<dbReference type="GO" id="GO:0052689">
    <property type="term" value="F:carboxylic ester hydrolase activity"/>
    <property type="evidence" value="ECO:0007669"/>
    <property type="project" value="TreeGrafter"/>
</dbReference>
<organism evidence="2 3">
    <name type="scientific">Formosa maritima</name>
    <dbReference type="NCBI Taxonomy" id="2592046"/>
    <lineage>
        <taxon>Bacteria</taxon>
        <taxon>Pseudomonadati</taxon>
        <taxon>Bacteroidota</taxon>
        <taxon>Flavobacteriia</taxon>
        <taxon>Flavobacteriales</taxon>
        <taxon>Flavobacteriaceae</taxon>
        <taxon>Formosa</taxon>
    </lineage>
</organism>
<dbReference type="SUPFAM" id="SSF53474">
    <property type="entry name" value="alpha/beta-Hydrolases"/>
    <property type="match status" value="1"/>
</dbReference>
<dbReference type="PANTHER" id="PTHR43265:SF1">
    <property type="entry name" value="ESTERASE ESTD"/>
    <property type="match status" value="1"/>
</dbReference>
<evidence type="ECO:0000259" key="1">
    <source>
        <dbReference type="Pfam" id="PF12146"/>
    </source>
</evidence>
<feature type="domain" description="Serine aminopeptidase S33" evidence="1">
    <location>
        <begin position="61"/>
        <end position="162"/>
    </location>
</feature>
<sequence>MKNITVITLLLISNLIFSQKIQDNEKEIENIENYNTEEITAKINEDITIFGSLITPKSDFDNVLVIVSGTGRISQKAHNYLIEFLLQNKIGVFIFDKRGVGKSMGEYNDEPKIYTSDFIEIYNEFKKSKTIENKKIGFLGHSLGGIITIQAIENKTTPDFLIQWSAPIGKPRYLLKYQIEKGIKNYDKLIVGKNTEEQIIAINYAHELIDKYPNKNASELWKIGKKESKEANVNKNSFSGYLLPRYVEFARIDNTKTFENIDFPTLVIIGKDDILVDPIQSKKKLDEIGNKNITFIELQGLNHFMTKKGTDEKTNQIYNVDLSFKEYLLNWINDLKK</sequence>
<protein>
    <submittedName>
        <fullName evidence="2">Alpha/beta hydrolase</fullName>
    </submittedName>
</protein>
<gene>
    <name evidence="2" type="ORF">FVF61_05550</name>
</gene>
<evidence type="ECO:0000313" key="2">
    <source>
        <dbReference type="EMBL" id="TYA56792.1"/>
    </source>
</evidence>
<dbReference type="EMBL" id="VSFC01000028">
    <property type="protein sequence ID" value="TYA56792.1"/>
    <property type="molecule type" value="Genomic_DNA"/>
</dbReference>
<dbReference type="PANTHER" id="PTHR43265">
    <property type="entry name" value="ESTERASE ESTD"/>
    <property type="match status" value="1"/>
</dbReference>
<keyword evidence="2" id="KW-0378">Hydrolase</keyword>
<dbReference type="Gene3D" id="3.40.50.1820">
    <property type="entry name" value="alpha/beta hydrolase"/>
    <property type="match status" value="1"/>
</dbReference>
<reference evidence="2 3" key="1">
    <citation type="submission" date="2019-08" db="EMBL/GenBank/DDBJ databases">
        <title>Formosa sediminis sp. nov., isolated from marine sediment.</title>
        <authorList>
            <person name="Cao W.R."/>
        </authorList>
    </citation>
    <scope>NUCLEOTIDE SEQUENCE [LARGE SCALE GENOMIC DNA]</scope>
    <source>
        <strain evidence="2 3">1494</strain>
    </source>
</reference>
<dbReference type="Pfam" id="PF12146">
    <property type="entry name" value="Hydrolase_4"/>
    <property type="match status" value="1"/>
</dbReference>
<comment type="caution">
    <text evidence="2">The sequence shown here is derived from an EMBL/GenBank/DDBJ whole genome shotgun (WGS) entry which is preliminary data.</text>
</comment>